<evidence type="ECO:0000313" key="3">
    <source>
        <dbReference type="Proteomes" id="UP001303899"/>
    </source>
</evidence>
<reference evidence="2 3" key="1">
    <citation type="submission" date="2023-12" db="EMBL/GenBank/DDBJ databases">
        <title>Novel species of the genus Arcicella isolated from rivers.</title>
        <authorList>
            <person name="Lu H."/>
        </authorList>
    </citation>
    <scope>NUCLEOTIDE SEQUENCE [LARGE SCALE GENOMIC DNA]</scope>
    <source>
        <strain evidence="2 3">DC2W</strain>
    </source>
</reference>
<comment type="caution">
    <text evidence="2">The sequence shown here is derived from an EMBL/GenBank/DDBJ whole genome shotgun (WGS) entry which is preliminary data.</text>
</comment>
<feature type="chain" id="PRO_5047337847" description="Secretion system C-terminal sorting domain-containing protein" evidence="1">
    <location>
        <begin position="27"/>
        <end position="508"/>
    </location>
</feature>
<evidence type="ECO:0000313" key="2">
    <source>
        <dbReference type="EMBL" id="MEA5405688.1"/>
    </source>
</evidence>
<keyword evidence="3" id="KW-1185">Reference proteome</keyword>
<accession>A0ABU5SB43</accession>
<organism evidence="2 3">
    <name type="scientific">Arcicella gelida</name>
    <dbReference type="NCBI Taxonomy" id="2984195"/>
    <lineage>
        <taxon>Bacteria</taxon>
        <taxon>Pseudomonadati</taxon>
        <taxon>Bacteroidota</taxon>
        <taxon>Cytophagia</taxon>
        <taxon>Cytophagales</taxon>
        <taxon>Flectobacillaceae</taxon>
        <taxon>Arcicella</taxon>
    </lineage>
</organism>
<protein>
    <recommendedName>
        <fullName evidence="4">Secretion system C-terminal sorting domain-containing protein</fullName>
    </recommendedName>
</protein>
<proteinExistence type="predicted"/>
<evidence type="ECO:0008006" key="4">
    <source>
        <dbReference type="Google" id="ProtNLM"/>
    </source>
</evidence>
<keyword evidence="1" id="KW-0732">Signal</keyword>
<dbReference type="RefSeq" id="WP_323699090.1">
    <property type="nucleotide sequence ID" value="NZ_JAYGIL010000041.1"/>
</dbReference>
<dbReference type="EMBL" id="JAYGIL010000041">
    <property type="protein sequence ID" value="MEA5405688.1"/>
    <property type="molecule type" value="Genomic_DNA"/>
</dbReference>
<feature type="signal peptide" evidence="1">
    <location>
        <begin position="1"/>
        <end position="26"/>
    </location>
</feature>
<evidence type="ECO:0000256" key="1">
    <source>
        <dbReference type="SAM" id="SignalP"/>
    </source>
</evidence>
<dbReference type="Proteomes" id="UP001303899">
    <property type="component" value="Unassembled WGS sequence"/>
</dbReference>
<name>A0ABU5SB43_9BACT</name>
<sequence>MKTLTTQPLIAIVFSFFLSFSGISQSTPPPSVIISSTDGFTLLEPTPKSYSYKGELANIPSGAENISWEWIITNGTITSGPTSQNSTAEWQNNADNIFSKSIKVIFRYTSQGDNFTLSDTKNITVKHIGTVGYLVINGTTVANTGQLSNLPCAVSTFTVSCQIPATYPTSSIKYYWALPSGWTIAGGVTTTYTNSATITTNQAGGGILSVIASRTDGKTTQKATVNITRPQFSLPTISNYGTTQGVWGSGVTDRIICGSTTIEVTGGNGTSYNWVTTGGVSASSTTSSASVSATSDGTIKIYPVSTCGQGTAYAIVDLKYGAPSTPSFLADGDGNSFVNMCAGNSKYLVVNSDRANSYNFQLLNGSASLLWYGSNSASITSYNTGVFRVEAGATNCSGYGSNTKYINVINCSSGYRIGPNPATSTLSINYDNETPTELMPDNIKLLDIKMKEYYSVDVKNKIKSKDMSGTIIDIDVNKIPRGEYYLHITNKNHPDKEKRMEKVRVILQ</sequence>
<gene>
    <name evidence="2" type="ORF">VB776_22305</name>
</gene>